<gene>
    <name evidence="2" type="ORF">FQP89_22175</name>
</gene>
<reference evidence="2 3" key="1">
    <citation type="submission" date="2019-07" db="EMBL/GenBank/DDBJ databases">
        <title>Diversity of Bacteria from Kongsfjorden, Arctic.</title>
        <authorList>
            <person name="Yu Y."/>
        </authorList>
    </citation>
    <scope>NUCLEOTIDE SEQUENCE [LARGE SCALE GENOMIC DNA]</scope>
    <source>
        <strain evidence="2 3">SM1922</strain>
    </source>
</reference>
<name>A0A558J122_9GAMM</name>
<dbReference type="EMBL" id="VNFE01000010">
    <property type="protein sequence ID" value="TVU87293.1"/>
    <property type="molecule type" value="Genomic_DNA"/>
</dbReference>
<sequence>MKIIIQCALVVISATMPLIAIGQEDPNTPPHQLYGGHDAGALLSKSLILNSQLDWVNAWSRNLGGSPPEDLPQGHIGVLIFASHPGHLLSLHPQDEGSSVTIRCREIPLPDSRSYTAPAAWAAGIFQADSVKLVGCP</sequence>
<dbReference type="Proteomes" id="UP000317288">
    <property type="component" value="Unassembled WGS sequence"/>
</dbReference>
<feature type="signal peptide" evidence="1">
    <location>
        <begin position="1"/>
        <end position="22"/>
    </location>
</feature>
<protein>
    <submittedName>
        <fullName evidence="2">Uncharacterized protein</fullName>
    </submittedName>
</protein>
<dbReference type="RefSeq" id="WP_144815568.1">
    <property type="nucleotide sequence ID" value="NZ_VNFE01000010.1"/>
</dbReference>
<keyword evidence="1" id="KW-0732">Signal</keyword>
<evidence type="ECO:0000313" key="3">
    <source>
        <dbReference type="Proteomes" id="UP000317288"/>
    </source>
</evidence>
<dbReference type="AlphaFoldDB" id="A0A558J122"/>
<evidence type="ECO:0000313" key="2">
    <source>
        <dbReference type="EMBL" id="TVU87293.1"/>
    </source>
</evidence>
<organism evidence="2 3">
    <name type="scientific">Vreelandella titanicae</name>
    <dbReference type="NCBI Taxonomy" id="664683"/>
    <lineage>
        <taxon>Bacteria</taxon>
        <taxon>Pseudomonadati</taxon>
        <taxon>Pseudomonadota</taxon>
        <taxon>Gammaproteobacteria</taxon>
        <taxon>Oceanospirillales</taxon>
        <taxon>Halomonadaceae</taxon>
        <taxon>Vreelandella</taxon>
    </lineage>
</organism>
<proteinExistence type="predicted"/>
<accession>A0A558J122</accession>
<evidence type="ECO:0000256" key="1">
    <source>
        <dbReference type="SAM" id="SignalP"/>
    </source>
</evidence>
<comment type="caution">
    <text evidence="2">The sequence shown here is derived from an EMBL/GenBank/DDBJ whole genome shotgun (WGS) entry which is preliminary data.</text>
</comment>
<feature type="chain" id="PRO_5022059501" evidence="1">
    <location>
        <begin position="23"/>
        <end position="137"/>
    </location>
</feature>